<sequence>MERYFMKKSTLESEIPQTQKQKEDNVVNPESHGSKRNYMEFDLANLPSDPGLRTPIIEYDPNLRDQVRRTYLQKGPCQPRNHTFKQTMQGNVMRRFNPLWFDEFPTWLEYSIVKEAAYCLCCYLFKMDSKKHSGSSDAFVSEGFTNWKKKEKLREHVGGPNSTHNKAWNNCQVLMNQQQHIQTIVNKQNDQARSDYRKRLTASIDCIRFLLRQGLAFRGHDESEDSENQGNFLEILKFLCDHNEDIKRVAIDKCPGNLKLTSPDIQKDIVHACAIETTKIIVQDLKDSFFSILVDEARDVSTKEQMGVVVRYVNNDGQVIERILGIVHVTNTTALSLKVAIEDLFFKHNLSLSQLRGQGYDGASNMQGEYNGLKTLILKENQSAFYIHCFAHQLQLALVAVAKKNVSIEVLFIVVNDIVNVVGGSCKRRDILIENQAIKVFEALEIGELLSGCGQNKQSALKRPSETHWSSHYNTLISLVRMFSSAIEVLDLIIENPKSEKRAEASRLLDALQSFDIVFCIILIKNILGITNELSLALQRKDRDIMNAMNLVKIAKNRLQSMREDGWSSLLDVVFLFCEKHDINVINMDDGYIARGRSRRNAEKATNMHHYRVDLFYSIIDLQLQELNNRFNEVSTKLLICVSCLSPMDSFSSFDKKRLAQLAQLYPDDFSDVEVLALENELETYIIDVRSSTDFNNLLGINDLAIKLVGTRKNTLYPLV</sequence>
<dbReference type="InterPro" id="IPR006580">
    <property type="entry name" value="Znf_TTF"/>
</dbReference>
<dbReference type="Pfam" id="PF14291">
    <property type="entry name" value="DUF4371"/>
    <property type="match status" value="1"/>
</dbReference>
<evidence type="ECO:0000256" key="1">
    <source>
        <dbReference type="SAM" id="MobiDB-lite"/>
    </source>
</evidence>
<evidence type="ECO:0000313" key="4">
    <source>
        <dbReference type="Proteomes" id="UP001085076"/>
    </source>
</evidence>
<comment type="caution">
    <text evidence="3">The sequence shown here is derived from an EMBL/GenBank/DDBJ whole genome shotgun (WGS) entry which is preliminary data.</text>
</comment>
<dbReference type="OrthoDB" id="1929285at2759"/>
<feature type="domain" description="TTF-type" evidence="2">
    <location>
        <begin position="92"/>
        <end position="187"/>
    </location>
</feature>
<dbReference type="InterPro" id="IPR012337">
    <property type="entry name" value="RNaseH-like_sf"/>
</dbReference>
<reference evidence="3" key="2">
    <citation type="journal article" date="2022" name="Hortic Res">
        <title>The genome of Dioscorea zingiberensis sheds light on the biosynthesis, origin and evolution of the medicinally important diosgenin saponins.</title>
        <authorList>
            <person name="Li Y."/>
            <person name="Tan C."/>
            <person name="Li Z."/>
            <person name="Guo J."/>
            <person name="Li S."/>
            <person name="Chen X."/>
            <person name="Wang C."/>
            <person name="Dai X."/>
            <person name="Yang H."/>
            <person name="Song W."/>
            <person name="Hou L."/>
            <person name="Xu J."/>
            <person name="Tong Z."/>
            <person name="Xu A."/>
            <person name="Yuan X."/>
            <person name="Wang W."/>
            <person name="Yang Q."/>
            <person name="Chen L."/>
            <person name="Sun Z."/>
            <person name="Wang K."/>
            <person name="Pan B."/>
            <person name="Chen J."/>
            <person name="Bao Y."/>
            <person name="Liu F."/>
            <person name="Qi X."/>
            <person name="Gang D.R."/>
            <person name="Wen J."/>
            <person name="Li J."/>
        </authorList>
    </citation>
    <scope>NUCLEOTIDE SEQUENCE</scope>
    <source>
        <strain evidence="3">Dzin_1.0</strain>
    </source>
</reference>
<dbReference type="AlphaFoldDB" id="A0A9D5HGZ9"/>
<dbReference type="PANTHER" id="PTHR11697">
    <property type="entry name" value="GENERAL TRANSCRIPTION FACTOR 2-RELATED ZINC FINGER PROTEIN"/>
    <property type="match status" value="1"/>
</dbReference>
<dbReference type="SUPFAM" id="SSF53098">
    <property type="entry name" value="Ribonuclease H-like"/>
    <property type="match status" value="1"/>
</dbReference>
<evidence type="ECO:0000259" key="2">
    <source>
        <dbReference type="SMART" id="SM00597"/>
    </source>
</evidence>
<keyword evidence="4" id="KW-1185">Reference proteome</keyword>
<proteinExistence type="predicted"/>
<dbReference type="EMBL" id="JAGGNH010000004">
    <property type="protein sequence ID" value="KAJ0976189.1"/>
    <property type="molecule type" value="Genomic_DNA"/>
</dbReference>
<evidence type="ECO:0000313" key="3">
    <source>
        <dbReference type="EMBL" id="KAJ0976189.1"/>
    </source>
</evidence>
<accession>A0A9D5HGZ9</accession>
<dbReference type="InterPro" id="IPR055298">
    <property type="entry name" value="AtLOH3-like"/>
</dbReference>
<feature type="compositionally biased region" description="Basic and acidic residues" evidence="1">
    <location>
        <begin position="1"/>
        <end position="11"/>
    </location>
</feature>
<dbReference type="Proteomes" id="UP001085076">
    <property type="component" value="Miscellaneous, Linkage group lg04"/>
</dbReference>
<dbReference type="SMART" id="SM00597">
    <property type="entry name" value="ZnF_TTF"/>
    <property type="match status" value="1"/>
</dbReference>
<gene>
    <name evidence="3" type="ORF">J5N97_018154</name>
</gene>
<organism evidence="3 4">
    <name type="scientific">Dioscorea zingiberensis</name>
    <dbReference type="NCBI Taxonomy" id="325984"/>
    <lineage>
        <taxon>Eukaryota</taxon>
        <taxon>Viridiplantae</taxon>
        <taxon>Streptophyta</taxon>
        <taxon>Embryophyta</taxon>
        <taxon>Tracheophyta</taxon>
        <taxon>Spermatophyta</taxon>
        <taxon>Magnoliopsida</taxon>
        <taxon>Liliopsida</taxon>
        <taxon>Dioscoreales</taxon>
        <taxon>Dioscoreaceae</taxon>
        <taxon>Dioscorea</taxon>
    </lineage>
</organism>
<reference evidence="3" key="1">
    <citation type="submission" date="2021-03" db="EMBL/GenBank/DDBJ databases">
        <authorList>
            <person name="Li Z."/>
            <person name="Yang C."/>
        </authorList>
    </citation>
    <scope>NUCLEOTIDE SEQUENCE</scope>
    <source>
        <strain evidence="3">Dzin_1.0</strain>
        <tissue evidence="3">Leaf</tissue>
    </source>
</reference>
<name>A0A9D5HGZ9_9LILI</name>
<protein>
    <recommendedName>
        <fullName evidence="2">TTF-type domain-containing protein</fullName>
    </recommendedName>
</protein>
<dbReference type="PANTHER" id="PTHR11697:SF230">
    <property type="entry name" value="ZINC FINGER, MYM DOMAIN CONTAINING 1"/>
    <property type="match status" value="1"/>
</dbReference>
<feature type="region of interest" description="Disordered" evidence="1">
    <location>
        <begin position="1"/>
        <end position="32"/>
    </location>
</feature>
<dbReference type="InterPro" id="IPR025398">
    <property type="entry name" value="DUF4371"/>
</dbReference>